<evidence type="ECO:0008006" key="6">
    <source>
        <dbReference type="Google" id="ProtNLM"/>
    </source>
</evidence>
<sequence>MAETERTGSPALGRQRSAASGSVLLHSRSNSSSSGSSFNSLRRGQNYAARAAAARLAQVMQANRDLSSDEEDEDDMPYFGSSYLSGVVGDSRREQPLRPTRLNDTPRTISDRSVLQSTVNPRSFSRSSTASVGPQPILQRPKPAVPAALRPADSAPLGVSVDPFRKYAPPDTTSVRGSHETVGHDSRRDSAALLDEIDMLQEDNETLFDKLRLAEEKLAEKEFRTRELEKQITAVGEHSLESVDSLDSRLRFRKEQFLKQREAALKVTQEQSRDAKDDEIATLKLEAEAAKEEAVAASAAAREVENEVKALRMMTHRMVLTKEEMEEVVLKRCWLARYWVLAAKHGIHPEVSSGKADFWSSLAPVSLEMVLSAGQRAREEPSSLVQNSTASNSIKGKTRDVNDITGEGNIESMLAVEKGLRELAALKVEDAVMLALARHRYGSDAPRTPGPFDLSPQEVEDVQFKQAWLVYFWRRAKTNGLEIARAEDCIQLWISRSMLQTSVRDQVDVERGLMELRALGIEERLWNVSRREIGKDAANQRVDVLEVLQGSNTLPRTLSSQLIM</sequence>
<dbReference type="OrthoDB" id="531885at2759"/>
<feature type="region of interest" description="Disordered" evidence="2">
    <location>
        <begin position="1"/>
        <end position="43"/>
    </location>
</feature>
<evidence type="ECO:0000313" key="5">
    <source>
        <dbReference type="Proteomes" id="UP000006727"/>
    </source>
</evidence>
<feature type="coiled-coil region" evidence="1">
    <location>
        <begin position="273"/>
        <end position="307"/>
    </location>
</feature>
<dbReference type="eggNOG" id="ENOG502QQ0G">
    <property type="taxonomic scope" value="Eukaryota"/>
</dbReference>
<dbReference type="GO" id="GO:0000911">
    <property type="term" value="P:cytokinesis by cell plate formation"/>
    <property type="evidence" value="ECO:0007669"/>
    <property type="project" value="InterPro"/>
</dbReference>
<keyword evidence="1" id="KW-0175">Coiled coil</keyword>
<protein>
    <recommendedName>
        <fullName evidence="6">Coiled-coil domain-containing protein SCD2</fullName>
    </recommendedName>
</protein>
<organism evidence="3">
    <name type="scientific">Physcomitrium patens</name>
    <name type="common">Spreading-leaved earth moss</name>
    <name type="synonym">Physcomitrella patens</name>
    <dbReference type="NCBI Taxonomy" id="3218"/>
    <lineage>
        <taxon>Eukaryota</taxon>
        <taxon>Viridiplantae</taxon>
        <taxon>Streptophyta</taxon>
        <taxon>Embryophyta</taxon>
        <taxon>Bryophyta</taxon>
        <taxon>Bryophytina</taxon>
        <taxon>Bryopsida</taxon>
        <taxon>Funariidae</taxon>
        <taxon>Funariales</taxon>
        <taxon>Funariaceae</taxon>
        <taxon>Physcomitrium</taxon>
    </lineage>
</organism>
<reference evidence="4" key="3">
    <citation type="submission" date="2020-12" db="UniProtKB">
        <authorList>
            <consortium name="EnsemblPlants"/>
        </authorList>
    </citation>
    <scope>IDENTIFICATION</scope>
</reference>
<accession>A9T6M7</accession>
<dbReference type="Gramene" id="Pp3c19_10380V3.1">
    <property type="protein sequence ID" value="PAC:32939842.CDS.1"/>
    <property type="gene ID" value="Pp3c19_10380"/>
</dbReference>
<feature type="compositionally biased region" description="Low complexity" evidence="2">
    <location>
        <begin position="20"/>
        <end position="43"/>
    </location>
</feature>
<dbReference type="RefSeq" id="XP_024356513.1">
    <property type="nucleotide sequence ID" value="XM_024500745.2"/>
</dbReference>
<reference evidence="3 5" key="2">
    <citation type="journal article" date="2018" name="Plant J.">
        <title>The Physcomitrella patens chromosome-scale assembly reveals moss genome structure and evolution.</title>
        <authorList>
            <person name="Lang D."/>
            <person name="Ullrich K.K."/>
            <person name="Murat F."/>
            <person name="Fuchs J."/>
            <person name="Jenkins J."/>
            <person name="Haas F.B."/>
            <person name="Piednoel M."/>
            <person name="Gundlach H."/>
            <person name="Van Bel M."/>
            <person name="Meyberg R."/>
            <person name="Vives C."/>
            <person name="Morata J."/>
            <person name="Symeonidi A."/>
            <person name="Hiss M."/>
            <person name="Muchero W."/>
            <person name="Kamisugi Y."/>
            <person name="Saleh O."/>
            <person name="Blanc G."/>
            <person name="Decker E.L."/>
            <person name="van Gessel N."/>
            <person name="Grimwood J."/>
            <person name="Hayes R.D."/>
            <person name="Graham S.W."/>
            <person name="Gunter L.E."/>
            <person name="McDaniel S.F."/>
            <person name="Hoernstein S.N.W."/>
            <person name="Larsson A."/>
            <person name="Li F.W."/>
            <person name="Perroud P.F."/>
            <person name="Phillips J."/>
            <person name="Ranjan P."/>
            <person name="Rokshar D.S."/>
            <person name="Rothfels C.J."/>
            <person name="Schneider L."/>
            <person name="Shu S."/>
            <person name="Stevenson D.W."/>
            <person name="Thummler F."/>
            <person name="Tillich M."/>
            <person name="Villarreal Aguilar J.C."/>
            <person name="Widiez T."/>
            <person name="Wong G.K."/>
            <person name="Wymore A."/>
            <person name="Zhang Y."/>
            <person name="Zimmer A.D."/>
            <person name="Quatrano R.S."/>
            <person name="Mayer K.F.X."/>
            <person name="Goodstein D."/>
            <person name="Casacuberta J.M."/>
            <person name="Vandepoele K."/>
            <person name="Reski R."/>
            <person name="Cuming A.C."/>
            <person name="Tuskan G.A."/>
            <person name="Maumus F."/>
            <person name="Salse J."/>
            <person name="Schmutz J."/>
            <person name="Rensing S.A."/>
        </authorList>
    </citation>
    <scope>NUCLEOTIDE SEQUENCE [LARGE SCALE GENOMIC DNA]</scope>
    <source>
        <strain evidence="4 5">cv. Gransden 2004</strain>
    </source>
</reference>
<evidence type="ECO:0000256" key="1">
    <source>
        <dbReference type="SAM" id="Coils"/>
    </source>
</evidence>
<dbReference type="GeneID" id="112272711"/>
<evidence type="ECO:0000313" key="4">
    <source>
        <dbReference type="EnsemblPlants" id="PAC:32939842.CDS.1"/>
    </source>
</evidence>
<dbReference type="HOGENOM" id="CLU_019997_3_0_1"/>
<feature type="coiled-coil region" evidence="1">
    <location>
        <begin position="197"/>
        <end position="231"/>
    </location>
</feature>
<dbReference type="RefSeq" id="XP_024356514.1">
    <property type="nucleotide sequence ID" value="XM_024500746.2"/>
</dbReference>
<dbReference type="EMBL" id="ABEU02000019">
    <property type="protein sequence ID" value="PNR34153.1"/>
    <property type="molecule type" value="Genomic_DNA"/>
</dbReference>
<feature type="region of interest" description="Disordered" evidence="2">
    <location>
        <begin position="62"/>
        <end position="148"/>
    </location>
</feature>
<dbReference type="EnsemblPlants" id="Pp3c19_10380V3.1">
    <property type="protein sequence ID" value="PAC:32939842.CDS.1"/>
    <property type="gene ID" value="Pp3c19_10380"/>
</dbReference>
<dbReference type="PANTHER" id="PTHR31762:SF10">
    <property type="entry name" value="FAS-BINDING FACTOR-LIKE PROTEIN"/>
    <property type="match status" value="1"/>
</dbReference>
<keyword evidence="5" id="KW-1185">Reference proteome</keyword>
<dbReference type="OMA" id="LWISRSM"/>
<dbReference type="RefSeq" id="XP_024356515.1">
    <property type="nucleotide sequence ID" value="XM_024500747.2"/>
</dbReference>
<evidence type="ECO:0000313" key="3">
    <source>
        <dbReference type="EMBL" id="PNR34153.1"/>
    </source>
</evidence>
<dbReference type="InterPro" id="IPR040321">
    <property type="entry name" value="SCD2-like"/>
</dbReference>
<name>A9T6M7_PHYPA</name>
<dbReference type="PaxDb" id="3218-PP1S174_40V6.1"/>
<gene>
    <name evidence="4" type="primary">LOC112272711</name>
    <name evidence="3" type="ORF">PHYPA_023970</name>
</gene>
<dbReference type="PANTHER" id="PTHR31762">
    <property type="entry name" value="FAS-BINDING FACTOR-LIKE PROTEIN"/>
    <property type="match status" value="1"/>
</dbReference>
<proteinExistence type="predicted"/>
<dbReference type="AlphaFoldDB" id="A9T6M7"/>
<reference evidence="3 5" key="1">
    <citation type="journal article" date="2008" name="Science">
        <title>The Physcomitrella genome reveals evolutionary insights into the conquest of land by plants.</title>
        <authorList>
            <person name="Rensing S."/>
            <person name="Lang D."/>
            <person name="Zimmer A."/>
            <person name="Terry A."/>
            <person name="Salamov A."/>
            <person name="Shapiro H."/>
            <person name="Nishiyama T."/>
            <person name="Perroud P.-F."/>
            <person name="Lindquist E."/>
            <person name="Kamisugi Y."/>
            <person name="Tanahashi T."/>
            <person name="Sakakibara K."/>
            <person name="Fujita T."/>
            <person name="Oishi K."/>
            <person name="Shin-I T."/>
            <person name="Kuroki Y."/>
            <person name="Toyoda A."/>
            <person name="Suzuki Y."/>
            <person name="Hashimoto A."/>
            <person name="Yamaguchi K."/>
            <person name="Sugano A."/>
            <person name="Kohara Y."/>
            <person name="Fujiyama A."/>
            <person name="Anterola A."/>
            <person name="Aoki S."/>
            <person name="Ashton N."/>
            <person name="Barbazuk W.B."/>
            <person name="Barker E."/>
            <person name="Bennetzen J."/>
            <person name="Bezanilla M."/>
            <person name="Blankenship R."/>
            <person name="Cho S.H."/>
            <person name="Dutcher S."/>
            <person name="Estelle M."/>
            <person name="Fawcett J.A."/>
            <person name="Gundlach H."/>
            <person name="Hanada K."/>
            <person name="Heyl A."/>
            <person name="Hicks K.A."/>
            <person name="Hugh J."/>
            <person name="Lohr M."/>
            <person name="Mayer K."/>
            <person name="Melkozernov A."/>
            <person name="Murata T."/>
            <person name="Nelson D."/>
            <person name="Pils B."/>
            <person name="Prigge M."/>
            <person name="Reiss B."/>
            <person name="Renner T."/>
            <person name="Rombauts S."/>
            <person name="Rushton P."/>
            <person name="Sanderfoot A."/>
            <person name="Schween G."/>
            <person name="Shiu S.-H."/>
            <person name="Stueber K."/>
            <person name="Theodoulou F.L."/>
            <person name="Tu H."/>
            <person name="Van de Peer Y."/>
            <person name="Verrier P.J."/>
            <person name="Waters E."/>
            <person name="Wood A."/>
            <person name="Yang L."/>
            <person name="Cove D."/>
            <person name="Cuming A."/>
            <person name="Hasebe M."/>
            <person name="Lucas S."/>
            <person name="Mishler D.B."/>
            <person name="Reski R."/>
            <person name="Grigoriev I."/>
            <person name="Quatrano R.S."/>
            <person name="Boore J.L."/>
        </authorList>
    </citation>
    <scope>NUCLEOTIDE SEQUENCE [LARGE SCALE GENOMIC DNA]</scope>
    <source>
        <strain evidence="4 5">cv. Gransden 2004</strain>
    </source>
</reference>
<evidence type="ECO:0000256" key="2">
    <source>
        <dbReference type="SAM" id="MobiDB-lite"/>
    </source>
</evidence>
<dbReference type="EnsemblPlants" id="Pp3c19_10380V3.2">
    <property type="protein sequence ID" value="PAC:32939843.CDS.1"/>
    <property type="gene ID" value="Pp3c19_10380"/>
</dbReference>
<dbReference type="STRING" id="3218.A9T6M7"/>
<feature type="compositionally biased region" description="Polar residues" evidence="2">
    <location>
        <begin position="102"/>
        <end position="132"/>
    </location>
</feature>
<dbReference type="Proteomes" id="UP000006727">
    <property type="component" value="Chromosome 19"/>
</dbReference>
<feature type="region of interest" description="Disordered" evidence="2">
    <location>
        <begin position="166"/>
        <end position="185"/>
    </location>
</feature>
<dbReference type="Gramene" id="Pp3c19_10380V3.2">
    <property type="protein sequence ID" value="PAC:32939843.CDS.1"/>
    <property type="gene ID" value="Pp3c19_10380"/>
</dbReference>